<dbReference type="GO" id="GO:0043565">
    <property type="term" value="F:sequence-specific DNA binding"/>
    <property type="evidence" value="ECO:0000318"/>
    <property type="project" value="GO_Central"/>
</dbReference>
<keyword evidence="3" id="KW-0805">Transcription regulation</keyword>
<dbReference type="CDD" id="cd00167">
    <property type="entry name" value="SANT"/>
    <property type="match status" value="2"/>
</dbReference>
<dbReference type="OrthoDB" id="2143914at2759"/>
<feature type="domain" description="Myb-like" evidence="7">
    <location>
        <begin position="62"/>
        <end position="112"/>
    </location>
</feature>
<dbReference type="PROSITE" id="PS51294">
    <property type="entry name" value="HTH_MYB"/>
    <property type="match status" value="2"/>
</dbReference>
<feature type="domain" description="HTH myb-type" evidence="8">
    <location>
        <begin position="9"/>
        <end position="61"/>
    </location>
</feature>
<dbReference type="InterPro" id="IPR044676">
    <property type="entry name" value="EOBI/EOBII-like_plant"/>
</dbReference>
<dbReference type="Gene3D" id="1.10.10.60">
    <property type="entry name" value="Homeodomain-like"/>
    <property type="match status" value="2"/>
</dbReference>
<dbReference type="PROSITE" id="PS50090">
    <property type="entry name" value="MYB_LIKE"/>
    <property type="match status" value="2"/>
</dbReference>
<dbReference type="SMART" id="SM00717">
    <property type="entry name" value="SANT"/>
    <property type="match status" value="2"/>
</dbReference>
<proteinExistence type="predicted"/>
<comment type="caution">
    <text evidence="9">The sequence shown here is derived from an EMBL/GenBank/DDBJ whole genome shotgun (WGS) entry which is preliminary data.</text>
</comment>
<dbReference type="GO" id="GO:0003700">
    <property type="term" value="F:DNA-binding transcription factor activity"/>
    <property type="evidence" value="ECO:0007669"/>
    <property type="project" value="InterPro"/>
</dbReference>
<dbReference type="InterPro" id="IPR001005">
    <property type="entry name" value="SANT/Myb"/>
</dbReference>
<keyword evidence="4" id="KW-0238">DNA-binding</keyword>
<evidence type="ECO:0000256" key="1">
    <source>
        <dbReference type="ARBA" id="ARBA00004123"/>
    </source>
</evidence>
<evidence type="ECO:0000256" key="5">
    <source>
        <dbReference type="ARBA" id="ARBA00023163"/>
    </source>
</evidence>
<keyword evidence="2" id="KW-0677">Repeat</keyword>
<dbReference type="STRING" id="29655.A0A0K9PT74"/>
<protein>
    <submittedName>
        <fullName evidence="9">Myb domain protein 62</fullName>
    </submittedName>
</protein>
<keyword evidence="10" id="KW-1185">Reference proteome</keyword>
<dbReference type="GO" id="GO:0005634">
    <property type="term" value="C:nucleus"/>
    <property type="evidence" value="ECO:0000318"/>
    <property type="project" value="GO_Central"/>
</dbReference>
<dbReference type="InterPro" id="IPR009057">
    <property type="entry name" value="Homeodomain-like_sf"/>
</dbReference>
<keyword evidence="6" id="KW-0539">Nucleus</keyword>
<dbReference type="OMA" id="YARIFNC"/>
<evidence type="ECO:0000256" key="4">
    <source>
        <dbReference type="ARBA" id="ARBA00023125"/>
    </source>
</evidence>
<feature type="domain" description="HTH myb-type" evidence="8">
    <location>
        <begin position="62"/>
        <end position="116"/>
    </location>
</feature>
<gene>
    <name evidence="9" type="ORF">ZOSMA_17G00070</name>
</gene>
<keyword evidence="5" id="KW-0804">Transcription</keyword>
<dbReference type="AlphaFoldDB" id="A0A0K9PT74"/>
<evidence type="ECO:0000313" key="9">
    <source>
        <dbReference type="EMBL" id="KMZ71452.1"/>
    </source>
</evidence>
<dbReference type="FunFam" id="1.10.10.60:FF:000011">
    <property type="entry name" value="Myb transcription factor"/>
    <property type="match status" value="1"/>
</dbReference>
<dbReference type="InterPro" id="IPR017930">
    <property type="entry name" value="Myb_dom"/>
</dbReference>
<reference evidence="10" key="1">
    <citation type="journal article" date="2016" name="Nature">
        <title>The genome of the seagrass Zostera marina reveals angiosperm adaptation to the sea.</title>
        <authorList>
            <person name="Olsen J.L."/>
            <person name="Rouze P."/>
            <person name="Verhelst B."/>
            <person name="Lin Y.-C."/>
            <person name="Bayer T."/>
            <person name="Collen J."/>
            <person name="Dattolo E."/>
            <person name="De Paoli E."/>
            <person name="Dittami S."/>
            <person name="Maumus F."/>
            <person name="Michel G."/>
            <person name="Kersting A."/>
            <person name="Lauritano C."/>
            <person name="Lohaus R."/>
            <person name="Toepel M."/>
            <person name="Tonon T."/>
            <person name="Vanneste K."/>
            <person name="Amirebrahimi M."/>
            <person name="Brakel J."/>
            <person name="Bostroem C."/>
            <person name="Chovatia M."/>
            <person name="Grimwood J."/>
            <person name="Jenkins J.W."/>
            <person name="Jueterbock A."/>
            <person name="Mraz A."/>
            <person name="Stam W.T."/>
            <person name="Tice H."/>
            <person name="Bornberg-Bauer E."/>
            <person name="Green P.J."/>
            <person name="Pearson G.A."/>
            <person name="Procaccini G."/>
            <person name="Duarte C.M."/>
            <person name="Schmutz J."/>
            <person name="Reusch T.B.H."/>
            <person name="Van de Peer Y."/>
        </authorList>
    </citation>
    <scope>NUCLEOTIDE SEQUENCE [LARGE SCALE GENOMIC DNA]</scope>
    <source>
        <strain evidence="10">cv. Finnish</strain>
    </source>
</reference>
<sequence>MNWIGARDDEYLRRGSWSVEEDRILVDYISSNGEGRWNTLAICSGLKRTGKSCRLRWLNYLRPDIRRGNITPEEEILILQLHSRWGNRWSKIAEDLPGRTDNEIKNYWRTRVQKYARIFNCQVNSKKFRDLLQNIWIPCLLQRIVHQDTAISAAQAQRRRQLLLQLPNTTLSTQESTPSVVEDDVSRGTAGVLCGWYDELSEALPNLNSEHT</sequence>
<evidence type="ECO:0000313" key="10">
    <source>
        <dbReference type="Proteomes" id="UP000036987"/>
    </source>
</evidence>
<evidence type="ECO:0000256" key="3">
    <source>
        <dbReference type="ARBA" id="ARBA00023015"/>
    </source>
</evidence>
<dbReference type="EMBL" id="LFYR01000671">
    <property type="protein sequence ID" value="KMZ71452.1"/>
    <property type="molecule type" value="Genomic_DNA"/>
</dbReference>
<feature type="domain" description="Myb-like" evidence="7">
    <location>
        <begin position="9"/>
        <end position="61"/>
    </location>
</feature>
<organism evidence="9 10">
    <name type="scientific">Zostera marina</name>
    <name type="common">Eelgrass</name>
    <dbReference type="NCBI Taxonomy" id="29655"/>
    <lineage>
        <taxon>Eukaryota</taxon>
        <taxon>Viridiplantae</taxon>
        <taxon>Streptophyta</taxon>
        <taxon>Embryophyta</taxon>
        <taxon>Tracheophyta</taxon>
        <taxon>Spermatophyta</taxon>
        <taxon>Magnoliopsida</taxon>
        <taxon>Liliopsida</taxon>
        <taxon>Zosteraceae</taxon>
        <taxon>Zostera</taxon>
    </lineage>
</organism>
<dbReference type="PANTHER" id="PTHR45675">
    <property type="entry name" value="MYB TRANSCRIPTION FACTOR-RELATED-RELATED"/>
    <property type="match status" value="1"/>
</dbReference>
<name>A0A0K9PT74_ZOSMR</name>
<dbReference type="Pfam" id="PF00249">
    <property type="entry name" value="Myb_DNA-binding"/>
    <property type="match status" value="2"/>
</dbReference>
<evidence type="ECO:0000256" key="6">
    <source>
        <dbReference type="ARBA" id="ARBA00023242"/>
    </source>
</evidence>
<dbReference type="SUPFAM" id="SSF46689">
    <property type="entry name" value="Homeodomain-like"/>
    <property type="match status" value="1"/>
</dbReference>
<dbReference type="PANTHER" id="PTHR45675:SF1">
    <property type="entry name" value="MYB TRANSCRIPTION FACTOR-RELATED"/>
    <property type="match status" value="1"/>
</dbReference>
<evidence type="ECO:0000259" key="8">
    <source>
        <dbReference type="PROSITE" id="PS51294"/>
    </source>
</evidence>
<dbReference type="GO" id="GO:0006355">
    <property type="term" value="P:regulation of DNA-templated transcription"/>
    <property type="evidence" value="ECO:0000318"/>
    <property type="project" value="GO_Central"/>
</dbReference>
<accession>A0A0K9PT74</accession>
<comment type="subcellular location">
    <subcellularLocation>
        <location evidence="1">Nucleus</location>
    </subcellularLocation>
</comment>
<evidence type="ECO:0000259" key="7">
    <source>
        <dbReference type="PROSITE" id="PS50090"/>
    </source>
</evidence>
<evidence type="ECO:0000256" key="2">
    <source>
        <dbReference type="ARBA" id="ARBA00022737"/>
    </source>
</evidence>
<dbReference type="Proteomes" id="UP000036987">
    <property type="component" value="Unassembled WGS sequence"/>
</dbReference>